<dbReference type="Proteomes" id="UP000037939">
    <property type="component" value="Unassembled WGS sequence"/>
</dbReference>
<proteinExistence type="predicted"/>
<evidence type="ECO:0000313" key="3">
    <source>
        <dbReference type="Proteomes" id="UP000037939"/>
    </source>
</evidence>
<keyword evidence="3" id="KW-1185">Reference proteome</keyword>
<name>A0A0N0XM45_9NEIS</name>
<comment type="caution">
    <text evidence="2">The sequence shown here is derived from an EMBL/GenBank/DDBJ whole genome shotgun (WGS) entry which is preliminary data.</text>
</comment>
<sequence length="232" mass="25227">MKKQILLSLSLALALLNGAAVAADDAALRAKVVGTYHLQGERETGSGLRLTPDGRFEWSMSYGAVDQYAKGNWTLQGSHVLLEPVMARPQFRLFTEEESRFKPAAPGSWVAVVGVPNVGPIPDIEVQFVSRSGKTVTKASLPNGDAEIAMPKSEIWARAGLRRKDSKDDWQWIDIPAPLAAARIAGFAVDDISSVAPAPFKQMVLDASKDEGLAWIEVDGQHIDRTLTYSRD</sequence>
<feature type="chain" id="PRO_5005863181" description="Nickel uptake substrate-specific transmembrane region" evidence="1">
    <location>
        <begin position="23"/>
        <end position="232"/>
    </location>
</feature>
<feature type="signal peptide" evidence="1">
    <location>
        <begin position="1"/>
        <end position="22"/>
    </location>
</feature>
<evidence type="ECO:0000256" key="1">
    <source>
        <dbReference type="SAM" id="SignalP"/>
    </source>
</evidence>
<evidence type="ECO:0008006" key="4">
    <source>
        <dbReference type="Google" id="ProtNLM"/>
    </source>
</evidence>
<reference evidence="2 3" key="1">
    <citation type="submission" date="2015-07" db="EMBL/GenBank/DDBJ databases">
        <title>Draft genome sequence of the Amantichitinum ursilacus IGB-41, a new chitin-degrading bacterium.</title>
        <authorList>
            <person name="Kirstahler P."/>
            <person name="Guenther M."/>
            <person name="Grumaz C."/>
            <person name="Rupp S."/>
            <person name="Zibek S."/>
            <person name="Sohn K."/>
        </authorList>
    </citation>
    <scope>NUCLEOTIDE SEQUENCE [LARGE SCALE GENOMIC DNA]</scope>
    <source>
        <strain evidence="2 3">IGB-41</strain>
    </source>
</reference>
<organism evidence="2 3">
    <name type="scientific">Amantichitinum ursilacus</name>
    <dbReference type="NCBI Taxonomy" id="857265"/>
    <lineage>
        <taxon>Bacteria</taxon>
        <taxon>Pseudomonadati</taxon>
        <taxon>Pseudomonadota</taxon>
        <taxon>Betaproteobacteria</taxon>
        <taxon>Neisseriales</taxon>
        <taxon>Chitinibacteraceae</taxon>
        <taxon>Amantichitinum</taxon>
    </lineage>
</organism>
<dbReference type="RefSeq" id="WP_053936990.1">
    <property type="nucleotide sequence ID" value="NZ_LAQT01000003.1"/>
</dbReference>
<protein>
    <recommendedName>
        <fullName evidence="4">Nickel uptake substrate-specific transmembrane region</fullName>
    </recommendedName>
</protein>
<evidence type="ECO:0000313" key="2">
    <source>
        <dbReference type="EMBL" id="KPC54307.1"/>
    </source>
</evidence>
<keyword evidence="1" id="KW-0732">Signal</keyword>
<accession>A0A0N0XM45</accession>
<dbReference type="OrthoDB" id="9812708at2"/>
<dbReference type="AlphaFoldDB" id="A0A0N0XM45"/>
<gene>
    <name evidence="2" type="ORF">WG78_06645</name>
</gene>
<dbReference type="EMBL" id="LAQT01000003">
    <property type="protein sequence ID" value="KPC54307.1"/>
    <property type="molecule type" value="Genomic_DNA"/>
</dbReference>